<evidence type="ECO:0000256" key="5">
    <source>
        <dbReference type="ARBA" id="ARBA00023136"/>
    </source>
</evidence>
<dbReference type="SUPFAM" id="SSF103481">
    <property type="entry name" value="Multidrug resistance efflux transporter EmrE"/>
    <property type="match status" value="2"/>
</dbReference>
<keyword evidence="5 6" id="KW-0472">Membrane</keyword>
<evidence type="ECO:0000256" key="1">
    <source>
        <dbReference type="ARBA" id="ARBA00004651"/>
    </source>
</evidence>
<dbReference type="InterPro" id="IPR000620">
    <property type="entry name" value="EamA_dom"/>
</dbReference>
<dbReference type="RefSeq" id="WP_190478031.1">
    <property type="nucleotide sequence ID" value="NZ_JACOFT010000002.1"/>
</dbReference>
<evidence type="ECO:0000313" key="9">
    <source>
        <dbReference type="Proteomes" id="UP000637632"/>
    </source>
</evidence>
<accession>A0ABR6XDF3</accession>
<organism evidence="8 9">
    <name type="scientific">Undibacterium aquatile</name>
    <dbReference type="NCBI Taxonomy" id="1537398"/>
    <lineage>
        <taxon>Bacteria</taxon>
        <taxon>Pseudomonadati</taxon>
        <taxon>Pseudomonadota</taxon>
        <taxon>Betaproteobacteria</taxon>
        <taxon>Burkholderiales</taxon>
        <taxon>Oxalobacteraceae</taxon>
        <taxon>Undibacterium</taxon>
    </lineage>
</organism>
<dbReference type="Proteomes" id="UP000637632">
    <property type="component" value="Unassembled WGS sequence"/>
</dbReference>
<feature type="transmembrane region" description="Helical" evidence="6">
    <location>
        <begin position="66"/>
        <end position="84"/>
    </location>
</feature>
<dbReference type="Gene3D" id="1.10.3730.20">
    <property type="match status" value="1"/>
</dbReference>
<comment type="caution">
    <text evidence="8">The sequence shown here is derived from an EMBL/GenBank/DDBJ whole genome shotgun (WGS) entry which is preliminary data.</text>
</comment>
<feature type="transmembrane region" description="Helical" evidence="6">
    <location>
        <begin position="90"/>
        <end position="109"/>
    </location>
</feature>
<dbReference type="PANTHER" id="PTHR42920:SF5">
    <property type="entry name" value="EAMA DOMAIN-CONTAINING PROTEIN"/>
    <property type="match status" value="1"/>
</dbReference>
<dbReference type="EMBL" id="JACOFT010000002">
    <property type="protein sequence ID" value="MBC3810937.1"/>
    <property type="molecule type" value="Genomic_DNA"/>
</dbReference>
<feature type="domain" description="EamA" evidence="7">
    <location>
        <begin position="153"/>
        <end position="286"/>
    </location>
</feature>
<evidence type="ECO:0000256" key="4">
    <source>
        <dbReference type="ARBA" id="ARBA00022989"/>
    </source>
</evidence>
<feature type="domain" description="EamA" evidence="7">
    <location>
        <begin position="13"/>
        <end position="135"/>
    </location>
</feature>
<feature type="transmembrane region" description="Helical" evidence="6">
    <location>
        <begin position="269"/>
        <end position="288"/>
    </location>
</feature>
<feature type="transmembrane region" description="Helical" evidence="6">
    <location>
        <begin position="243"/>
        <end position="263"/>
    </location>
</feature>
<feature type="transmembrane region" description="Helical" evidence="6">
    <location>
        <begin position="152"/>
        <end position="170"/>
    </location>
</feature>
<dbReference type="InterPro" id="IPR037185">
    <property type="entry name" value="EmrE-like"/>
</dbReference>
<proteinExistence type="predicted"/>
<feature type="transmembrane region" description="Helical" evidence="6">
    <location>
        <begin position="213"/>
        <end position="236"/>
    </location>
</feature>
<dbReference type="InterPro" id="IPR051258">
    <property type="entry name" value="Diverse_Substrate_Transporter"/>
</dbReference>
<evidence type="ECO:0000313" key="8">
    <source>
        <dbReference type="EMBL" id="MBC3810937.1"/>
    </source>
</evidence>
<protein>
    <submittedName>
        <fullName evidence="8">EamA family transporter</fullName>
    </submittedName>
</protein>
<evidence type="ECO:0000256" key="3">
    <source>
        <dbReference type="ARBA" id="ARBA00022692"/>
    </source>
</evidence>
<feature type="transmembrane region" description="Helical" evidence="6">
    <location>
        <begin position="121"/>
        <end position="140"/>
    </location>
</feature>
<keyword evidence="4 6" id="KW-1133">Transmembrane helix</keyword>
<evidence type="ECO:0000259" key="7">
    <source>
        <dbReference type="Pfam" id="PF00892"/>
    </source>
</evidence>
<comment type="subcellular location">
    <subcellularLocation>
        <location evidence="1">Cell membrane</location>
        <topology evidence="1">Multi-pass membrane protein</topology>
    </subcellularLocation>
</comment>
<keyword evidence="3 6" id="KW-0812">Transmembrane</keyword>
<name>A0ABR6XDF3_9BURK</name>
<feature type="transmembrane region" description="Helical" evidence="6">
    <location>
        <begin position="31"/>
        <end position="54"/>
    </location>
</feature>
<keyword evidence="9" id="KW-1185">Reference proteome</keyword>
<sequence length="293" mass="31541">MKNSSVVPYVALHFAIFLFGSAGVLSKVLAVSSLLLVFGRTLFASLSLIPLLLVQREFSFRAVPKTVILCGALLAVHWLSFFAAMKVAPVTYGLMGFSSFPLFVTWLEPWLFKEKRDGKDWYAALAVVIGMAVMVSDTGGGDIANAAAQSPVTGLLLGIFSGFSFALLVLANRWQGGHIAPFRLAFLQNSVATLTLLPFVLVNGGLSQISANAWWGLALMGVVFTAISHGLFMYSLRHVSTRFASLMTSLEPVYGIAIAYLVLHETPNLRALIGCAIVISATVAVSYWHGKAH</sequence>
<evidence type="ECO:0000256" key="6">
    <source>
        <dbReference type="SAM" id="Phobius"/>
    </source>
</evidence>
<keyword evidence="2" id="KW-1003">Cell membrane</keyword>
<dbReference type="PANTHER" id="PTHR42920">
    <property type="entry name" value="OS03G0707200 PROTEIN-RELATED"/>
    <property type="match status" value="1"/>
</dbReference>
<feature type="transmembrane region" description="Helical" evidence="6">
    <location>
        <begin position="182"/>
        <end position="201"/>
    </location>
</feature>
<gene>
    <name evidence="8" type="ORF">H8K26_05745</name>
</gene>
<feature type="transmembrane region" description="Helical" evidence="6">
    <location>
        <begin position="7"/>
        <end position="25"/>
    </location>
</feature>
<dbReference type="Pfam" id="PF00892">
    <property type="entry name" value="EamA"/>
    <property type="match status" value="2"/>
</dbReference>
<evidence type="ECO:0000256" key="2">
    <source>
        <dbReference type="ARBA" id="ARBA00022475"/>
    </source>
</evidence>
<reference evidence="8 9" key="1">
    <citation type="submission" date="2020-08" db="EMBL/GenBank/DDBJ databases">
        <title>Novel species isolated from subtropical streams in China.</title>
        <authorList>
            <person name="Lu H."/>
        </authorList>
    </citation>
    <scope>NUCLEOTIDE SEQUENCE [LARGE SCALE GENOMIC DNA]</scope>
    <source>
        <strain evidence="8 9">CCTCC AB 2015119</strain>
    </source>
</reference>